<accession>A0ACC0G434</accession>
<keyword evidence="2" id="KW-1185">Reference proteome</keyword>
<proteinExistence type="predicted"/>
<dbReference type="Proteomes" id="UP001060215">
    <property type="component" value="Chromosome 12"/>
</dbReference>
<gene>
    <name evidence="1" type="ORF">LOK49_LG11G01780</name>
</gene>
<sequence length="171" mass="19125">MGNPKIREAIGDVTGCVELWRSKRRRKESPEGVGAYVSGKPSDGSVEIVLKLLRNIVKKPENAKFRRIRIENPKIREAIGDVTGCVELLECVGFGLVDEDGEMWTVMEIPSEEGMLLIKKAISLLETQKVEELPSTALSKIDEPIEPKKVDRQGKCCQEENSSTYPLQQSR</sequence>
<evidence type="ECO:0000313" key="1">
    <source>
        <dbReference type="EMBL" id="KAI7995861.1"/>
    </source>
</evidence>
<reference evidence="1 2" key="1">
    <citation type="journal article" date="2022" name="Plant J.">
        <title>Chromosome-level genome of Camellia lanceoleosa provides a valuable resource for understanding genome evolution and self-incompatibility.</title>
        <authorList>
            <person name="Gong W."/>
            <person name="Xiao S."/>
            <person name="Wang L."/>
            <person name="Liao Z."/>
            <person name="Chang Y."/>
            <person name="Mo W."/>
            <person name="Hu G."/>
            <person name="Li W."/>
            <person name="Zhao G."/>
            <person name="Zhu H."/>
            <person name="Hu X."/>
            <person name="Ji K."/>
            <person name="Xiang X."/>
            <person name="Song Q."/>
            <person name="Yuan D."/>
            <person name="Jin S."/>
            <person name="Zhang L."/>
        </authorList>
    </citation>
    <scope>NUCLEOTIDE SEQUENCE [LARGE SCALE GENOMIC DNA]</scope>
    <source>
        <strain evidence="1">SQ_2022a</strain>
    </source>
</reference>
<organism evidence="1 2">
    <name type="scientific">Camellia lanceoleosa</name>
    <dbReference type="NCBI Taxonomy" id="1840588"/>
    <lineage>
        <taxon>Eukaryota</taxon>
        <taxon>Viridiplantae</taxon>
        <taxon>Streptophyta</taxon>
        <taxon>Embryophyta</taxon>
        <taxon>Tracheophyta</taxon>
        <taxon>Spermatophyta</taxon>
        <taxon>Magnoliopsida</taxon>
        <taxon>eudicotyledons</taxon>
        <taxon>Gunneridae</taxon>
        <taxon>Pentapetalae</taxon>
        <taxon>asterids</taxon>
        <taxon>Ericales</taxon>
        <taxon>Theaceae</taxon>
        <taxon>Camellia</taxon>
    </lineage>
</organism>
<evidence type="ECO:0000313" key="2">
    <source>
        <dbReference type="Proteomes" id="UP001060215"/>
    </source>
</evidence>
<name>A0ACC0G434_9ERIC</name>
<dbReference type="EMBL" id="CM045769">
    <property type="protein sequence ID" value="KAI7995861.1"/>
    <property type="molecule type" value="Genomic_DNA"/>
</dbReference>
<protein>
    <submittedName>
        <fullName evidence="1">Plant UBX domain-containing protein 2</fullName>
    </submittedName>
</protein>
<comment type="caution">
    <text evidence="1">The sequence shown here is derived from an EMBL/GenBank/DDBJ whole genome shotgun (WGS) entry which is preliminary data.</text>
</comment>